<dbReference type="GO" id="GO:0006260">
    <property type="term" value="P:DNA replication"/>
    <property type="evidence" value="ECO:0007669"/>
    <property type="project" value="UniProtKB-KW"/>
</dbReference>
<reference evidence="3 5" key="1">
    <citation type="journal article" date="2011" name="Science">
        <title>Comparative functional genomics of the fission yeasts.</title>
        <authorList>
            <person name="Rhind N."/>
            <person name="Chen Z."/>
            <person name="Yassour M."/>
            <person name="Thompson D.A."/>
            <person name="Haas B.J."/>
            <person name="Habib N."/>
            <person name="Wapinski I."/>
            <person name="Roy S."/>
            <person name="Lin M.F."/>
            <person name="Heiman D.I."/>
            <person name="Young S.K."/>
            <person name="Furuya K."/>
            <person name="Guo Y."/>
            <person name="Pidoux A."/>
            <person name="Chen H.M."/>
            <person name="Robbertse B."/>
            <person name="Goldberg J.M."/>
            <person name="Aoki K."/>
            <person name="Bayne E.H."/>
            <person name="Berlin A.M."/>
            <person name="Desjardins C.A."/>
            <person name="Dobbs E."/>
            <person name="Dukaj L."/>
            <person name="Fan L."/>
            <person name="FitzGerald M.G."/>
            <person name="French C."/>
            <person name="Gujja S."/>
            <person name="Hansen K."/>
            <person name="Keifenheim D."/>
            <person name="Levin J.Z."/>
            <person name="Mosher R.A."/>
            <person name="Mueller C.A."/>
            <person name="Pfiffner J."/>
            <person name="Priest M."/>
            <person name="Russ C."/>
            <person name="Smialowska A."/>
            <person name="Swoboda P."/>
            <person name="Sykes S.M."/>
            <person name="Vaughn M."/>
            <person name="Vengrova S."/>
            <person name="Yoder R."/>
            <person name="Zeng Q."/>
            <person name="Allshire R."/>
            <person name="Baulcombe D."/>
            <person name="Birren B.W."/>
            <person name="Brown W."/>
            <person name="Ekwall K."/>
            <person name="Kellis M."/>
            <person name="Leatherwood J."/>
            <person name="Levin H."/>
            <person name="Margalit H."/>
            <person name="Martienssen R."/>
            <person name="Nieduszynski C.A."/>
            <person name="Spatafora J.W."/>
            <person name="Friedman N."/>
            <person name="Dalgaard J.Z."/>
            <person name="Baumann P."/>
            <person name="Niki H."/>
            <person name="Regev A."/>
            <person name="Nusbaum C."/>
        </authorList>
    </citation>
    <scope>NUCLEOTIDE SEQUENCE [LARGE SCALE GENOMIC DNA]</scope>
    <source>
        <strain evidence="5">yFS275 / FY16936</strain>
    </source>
</reference>
<dbReference type="EMBL" id="KE651166">
    <property type="protein sequence ID" value="EEB05779.1"/>
    <property type="molecule type" value="Genomic_DNA"/>
</dbReference>
<dbReference type="AlphaFoldDB" id="B6JWM8"/>
<dbReference type="InterPro" id="IPR019128">
    <property type="entry name" value="Dcc1"/>
</dbReference>
<accession>B6JWM8</accession>
<keyword evidence="2" id="KW-0235">DNA replication</keyword>
<dbReference type="OrthoDB" id="276989at2759"/>
<dbReference type="eggNOG" id="KOG0798">
    <property type="taxonomic scope" value="Eukaryota"/>
</dbReference>
<name>B6JWM8_SCHJY</name>
<dbReference type="JaponicusDB" id="SJAG_00806">
    <property type="gene designation" value="dcc1"/>
</dbReference>
<dbReference type="Pfam" id="PF09724">
    <property type="entry name" value="Dcc1"/>
    <property type="match status" value="1"/>
</dbReference>
<sequence>MSTEKYHLQYAPEEERLMLMEVNDELLREIESCSDRSAILLKPDKNGSTSVLCTRSKTYAIRQVVQSNSLLLFEKEKTQNTMDLKTRCDIYLELDRIHGTVNLEELLPLWSLDDMNKNLHGIAMKELKVMIPLSIGEIDQILLDECVLFKNGECWRLTPAVICEYIQWICAIYVSLNGQKGLEAEGNWNQLEETAKQDDLDRDILQSVLHGISTTKVPLENQLTCVKLDKQRIAYWFGRKLLLDIVTASPEQFVEQWKQLVPPDVVEEIDLDVLKDLFFISRNGQVQYLSVHHLPTDVSRRFQSLFQLKQKWKYEEIVPFVRDLAFNMEKVEALILKYGRKQTIKGELFINERSSW</sequence>
<protein>
    <submittedName>
        <fullName evidence="3">DNA replication factor C complex subunit Dcc1</fullName>
    </submittedName>
</protein>
<dbReference type="GO" id="GO:0031390">
    <property type="term" value="C:Ctf18 RFC-like complex"/>
    <property type="evidence" value="ECO:0000318"/>
    <property type="project" value="GO_Central"/>
</dbReference>
<comment type="similarity">
    <text evidence="1">Belongs to the DCC1 family.</text>
</comment>
<organism evidence="3 5">
    <name type="scientific">Schizosaccharomyces japonicus (strain yFS275 / FY16936)</name>
    <name type="common">Fission yeast</name>
    <dbReference type="NCBI Taxonomy" id="402676"/>
    <lineage>
        <taxon>Eukaryota</taxon>
        <taxon>Fungi</taxon>
        <taxon>Dikarya</taxon>
        <taxon>Ascomycota</taxon>
        <taxon>Taphrinomycotina</taxon>
        <taxon>Schizosaccharomycetes</taxon>
        <taxon>Schizosaccharomycetales</taxon>
        <taxon>Schizosaccharomycetaceae</taxon>
        <taxon>Schizosaccharomyces</taxon>
    </lineage>
</organism>
<gene>
    <name evidence="4" type="primary">dcc1</name>
    <name evidence="3" type="ORF">SJAG_00806</name>
</gene>
<evidence type="ECO:0000256" key="1">
    <source>
        <dbReference type="ARBA" id="ARBA00007017"/>
    </source>
</evidence>
<dbReference type="GeneID" id="7048880"/>
<dbReference type="PANTHER" id="PTHR13395:SF6">
    <property type="entry name" value="SISTER CHROMATID COHESION PROTEIN DCC1"/>
    <property type="match status" value="1"/>
</dbReference>
<evidence type="ECO:0000313" key="5">
    <source>
        <dbReference type="Proteomes" id="UP000001744"/>
    </source>
</evidence>
<dbReference type="VEuPathDB" id="FungiDB:SJAG_00806"/>
<dbReference type="Proteomes" id="UP000001744">
    <property type="component" value="Unassembled WGS sequence"/>
</dbReference>
<evidence type="ECO:0000256" key="2">
    <source>
        <dbReference type="ARBA" id="ARBA00022705"/>
    </source>
</evidence>
<dbReference type="GO" id="GO:0000785">
    <property type="term" value="C:chromatin"/>
    <property type="evidence" value="ECO:0000318"/>
    <property type="project" value="GO_Central"/>
</dbReference>
<evidence type="ECO:0000313" key="3">
    <source>
        <dbReference type="EMBL" id="EEB05779.1"/>
    </source>
</evidence>
<dbReference type="HOGENOM" id="CLU_034504_0_0_1"/>
<keyword evidence="5" id="KW-1185">Reference proteome</keyword>
<dbReference type="OMA" id="EDKISYW"/>
<evidence type="ECO:0000313" key="4">
    <source>
        <dbReference type="JaponicusDB" id="SJAG_00806"/>
    </source>
</evidence>
<dbReference type="PANTHER" id="PTHR13395">
    <property type="entry name" value="SISTER CHROMATID COHESION PROTEIN DCC1-RELATED"/>
    <property type="match status" value="1"/>
</dbReference>
<dbReference type="STRING" id="402676.B6JWM8"/>
<dbReference type="GO" id="GO:0000775">
    <property type="term" value="C:chromosome, centromeric region"/>
    <property type="evidence" value="ECO:0000318"/>
    <property type="project" value="GO_Central"/>
</dbReference>
<dbReference type="RefSeq" id="XP_002172072.1">
    <property type="nucleotide sequence ID" value="XM_002172036.2"/>
</dbReference>
<dbReference type="GO" id="GO:0034088">
    <property type="term" value="P:maintenance of mitotic sister chromatid cohesion"/>
    <property type="evidence" value="ECO:0000318"/>
    <property type="project" value="GO_Central"/>
</dbReference>
<proteinExistence type="inferred from homology"/>